<evidence type="ECO:0000256" key="5">
    <source>
        <dbReference type="ARBA" id="ARBA00023136"/>
    </source>
</evidence>
<dbReference type="EMBL" id="JAXIOK010000023">
    <property type="protein sequence ID" value="KAK4742862.1"/>
    <property type="molecule type" value="Genomic_DNA"/>
</dbReference>
<evidence type="ECO:0000313" key="8">
    <source>
        <dbReference type="Proteomes" id="UP001345219"/>
    </source>
</evidence>
<accession>A0AAN7GNR1</accession>
<dbReference type="GO" id="GO:0005886">
    <property type="term" value="C:plasma membrane"/>
    <property type="evidence" value="ECO:0007669"/>
    <property type="project" value="UniProtKB-SubCell"/>
</dbReference>
<name>A0AAN7GNR1_9MYRT</name>
<proteinExistence type="predicted"/>
<gene>
    <name evidence="7" type="ORF">SAY87_000863</name>
</gene>
<dbReference type="PANTHER" id="PTHR42920">
    <property type="entry name" value="OS03G0707200 PROTEIN-RELATED"/>
    <property type="match status" value="1"/>
</dbReference>
<keyword evidence="3 6" id="KW-0812">Transmembrane</keyword>
<evidence type="ECO:0000256" key="6">
    <source>
        <dbReference type="SAM" id="Phobius"/>
    </source>
</evidence>
<dbReference type="PANTHER" id="PTHR42920:SF10">
    <property type="entry name" value="EAMA DOMAIN-CONTAINING PROTEIN"/>
    <property type="match status" value="1"/>
</dbReference>
<dbReference type="InterPro" id="IPR051258">
    <property type="entry name" value="Diverse_Substrate_Transporter"/>
</dbReference>
<keyword evidence="5 6" id="KW-0472">Membrane</keyword>
<dbReference type="Proteomes" id="UP001345219">
    <property type="component" value="Chromosome 1"/>
</dbReference>
<comment type="caution">
    <text evidence="7">The sequence shown here is derived from an EMBL/GenBank/DDBJ whole genome shotgun (WGS) entry which is preliminary data.</text>
</comment>
<comment type="subcellular location">
    <subcellularLocation>
        <location evidence="1">Cell membrane</location>
        <topology evidence="1">Multi-pass membrane protein</topology>
    </subcellularLocation>
</comment>
<keyword evidence="4 6" id="KW-1133">Transmembrane helix</keyword>
<reference evidence="7 8" key="1">
    <citation type="journal article" date="2023" name="Hortic Res">
        <title>Pangenome of water caltrop reveals structural variations and asymmetric subgenome divergence after allopolyploidization.</title>
        <authorList>
            <person name="Zhang X."/>
            <person name="Chen Y."/>
            <person name="Wang L."/>
            <person name="Yuan Y."/>
            <person name="Fang M."/>
            <person name="Shi L."/>
            <person name="Lu R."/>
            <person name="Comes H.P."/>
            <person name="Ma Y."/>
            <person name="Chen Y."/>
            <person name="Huang G."/>
            <person name="Zhou Y."/>
            <person name="Zheng Z."/>
            <person name="Qiu Y."/>
        </authorList>
    </citation>
    <scope>NUCLEOTIDE SEQUENCE [LARGE SCALE GENOMIC DNA]</scope>
    <source>
        <tissue evidence="7">Roots</tissue>
    </source>
</reference>
<sequence length="152" mass="16354">MSEDVAAFAAIRFFCVSNPVIAICVSGEKGCKTPNAGLELGMRISLAYLAEAIQLLIYVAGRASVISLFTAIVIHLLDGMLGAIVPERTWFGVLISIIGVAVLECSESPPSVGDLLNFLTAIFIGIHKEREFIGSSWIRGQLHTAKRKAHEL</sequence>
<keyword evidence="8" id="KW-1185">Reference proteome</keyword>
<evidence type="ECO:0000256" key="3">
    <source>
        <dbReference type="ARBA" id="ARBA00022692"/>
    </source>
</evidence>
<dbReference type="AlphaFoldDB" id="A0AAN7GNR1"/>
<keyword evidence="2" id="KW-1003">Cell membrane</keyword>
<feature type="transmembrane region" description="Helical" evidence="6">
    <location>
        <begin position="46"/>
        <end position="77"/>
    </location>
</feature>
<evidence type="ECO:0000313" key="7">
    <source>
        <dbReference type="EMBL" id="KAK4742862.1"/>
    </source>
</evidence>
<evidence type="ECO:0000256" key="2">
    <source>
        <dbReference type="ARBA" id="ARBA00022475"/>
    </source>
</evidence>
<organism evidence="7 8">
    <name type="scientific">Trapa incisa</name>
    <dbReference type="NCBI Taxonomy" id="236973"/>
    <lineage>
        <taxon>Eukaryota</taxon>
        <taxon>Viridiplantae</taxon>
        <taxon>Streptophyta</taxon>
        <taxon>Embryophyta</taxon>
        <taxon>Tracheophyta</taxon>
        <taxon>Spermatophyta</taxon>
        <taxon>Magnoliopsida</taxon>
        <taxon>eudicotyledons</taxon>
        <taxon>Gunneridae</taxon>
        <taxon>Pentapetalae</taxon>
        <taxon>rosids</taxon>
        <taxon>malvids</taxon>
        <taxon>Myrtales</taxon>
        <taxon>Lythraceae</taxon>
        <taxon>Trapa</taxon>
    </lineage>
</organism>
<evidence type="ECO:0000256" key="4">
    <source>
        <dbReference type="ARBA" id="ARBA00022989"/>
    </source>
</evidence>
<protein>
    <submittedName>
        <fullName evidence="7">Uncharacterized protein</fullName>
    </submittedName>
</protein>
<feature type="transmembrane region" description="Helical" evidence="6">
    <location>
        <begin position="6"/>
        <end position="25"/>
    </location>
</feature>
<evidence type="ECO:0000256" key="1">
    <source>
        <dbReference type="ARBA" id="ARBA00004651"/>
    </source>
</evidence>